<evidence type="ECO:0000313" key="2">
    <source>
        <dbReference type="EMBL" id="MBF5056848.1"/>
    </source>
</evidence>
<evidence type="ECO:0008006" key="4">
    <source>
        <dbReference type="Google" id="ProtNLM"/>
    </source>
</evidence>
<comment type="caution">
    <text evidence="2">The sequence shown here is derived from an EMBL/GenBank/DDBJ whole genome shotgun (WGS) entry which is preliminary data.</text>
</comment>
<organism evidence="2 3">
    <name type="scientific">Alloalcanivorax profundimaris</name>
    <dbReference type="NCBI Taxonomy" id="2735259"/>
    <lineage>
        <taxon>Bacteria</taxon>
        <taxon>Pseudomonadati</taxon>
        <taxon>Pseudomonadota</taxon>
        <taxon>Gammaproteobacteria</taxon>
        <taxon>Oceanospirillales</taxon>
        <taxon>Alcanivoracaceae</taxon>
        <taxon>Alloalcanivorax</taxon>
    </lineage>
</organism>
<protein>
    <recommendedName>
        <fullName evidence="4">Yip1 domain-containing protein</fullName>
    </recommendedName>
</protein>
<keyword evidence="1" id="KW-1133">Transmembrane helix</keyword>
<sequence length="173" mass="18362">MNALLKLFARLCVFRSGPEDMPYIPPLLALMLAAWLALQMLAASLQSGLSLAQMVGVQLISLTVLTGATTGVLGFKQLLGRWVQTMMALLGVDILLTLVALPLLVIGHAMGGTPPFVDGLYLIVVSWQLAIQSFIFHRAFAVGPLLGLALAFGLLILTFMVVSGVMPEAMQAG</sequence>
<keyword evidence="3" id="KW-1185">Reference proteome</keyword>
<keyword evidence="1" id="KW-0812">Transmembrane</keyword>
<reference evidence="2 3" key="1">
    <citation type="submission" date="2012-09" db="EMBL/GenBank/DDBJ databases">
        <title>Genome Sequence of alkane-degrading Bacterium Alcanivorax sp. 521-1.</title>
        <authorList>
            <person name="Lai Q."/>
            <person name="Shao Z."/>
        </authorList>
    </citation>
    <scope>NUCLEOTIDE SEQUENCE [LARGE SCALE GENOMIC DNA]</scope>
    <source>
        <strain evidence="2 3">521-1</strain>
    </source>
</reference>
<feature type="transmembrane region" description="Helical" evidence="1">
    <location>
        <begin position="119"/>
        <end position="140"/>
    </location>
</feature>
<name>A0ABS0ART1_9GAMM</name>
<dbReference type="Proteomes" id="UP000662703">
    <property type="component" value="Unassembled WGS sequence"/>
</dbReference>
<dbReference type="EMBL" id="ARXX01000030">
    <property type="protein sequence ID" value="MBF5056848.1"/>
    <property type="molecule type" value="Genomic_DNA"/>
</dbReference>
<evidence type="ECO:0000313" key="3">
    <source>
        <dbReference type="Proteomes" id="UP000662703"/>
    </source>
</evidence>
<keyword evidence="1" id="KW-0472">Membrane</keyword>
<feature type="transmembrane region" description="Helical" evidence="1">
    <location>
        <begin position="23"/>
        <end position="43"/>
    </location>
</feature>
<feature type="transmembrane region" description="Helical" evidence="1">
    <location>
        <begin position="87"/>
        <end position="107"/>
    </location>
</feature>
<feature type="transmembrane region" description="Helical" evidence="1">
    <location>
        <begin position="146"/>
        <end position="166"/>
    </location>
</feature>
<dbReference type="RefSeq" id="WP_194865229.1">
    <property type="nucleotide sequence ID" value="NZ_ARXX01000030.1"/>
</dbReference>
<proteinExistence type="predicted"/>
<accession>A0ABS0ART1</accession>
<evidence type="ECO:0000256" key="1">
    <source>
        <dbReference type="SAM" id="Phobius"/>
    </source>
</evidence>
<feature type="transmembrane region" description="Helical" evidence="1">
    <location>
        <begin position="55"/>
        <end position="75"/>
    </location>
</feature>
<gene>
    <name evidence="2" type="ORF">Y5W_02142</name>
</gene>